<evidence type="ECO:0000313" key="6">
    <source>
        <dbReference type="EMBL" id="OCK74671.1"/>
    </source>
</evidence>
<gene>
    <name evidence="6" type="ORF">K432DRAFT_409672</name>
</gene>
<reference evidence="6 7" key="1">
    <citation type="journal article" date="2016" name="Nat. Commun.">
        <title>Ectomycorrhizal ecology is imprinted in the genome of the dominant symbiotic fungus Cenococcum geophilum.</title>
        <authorList>
            <consortium name="DOE Joint Genome Institute"/>
            <person name="Peter M."/>
            <person name="Kohler A."/>
            <person name="Ohm R.A."/>
            <person name="Kuo A."/>
            <person name="Krutzmann J."/>
            <person name="Morin E."/>
            <person name="Arend M."/>
            <person name="Barry K.W."/>
            <person name="Binder M."/>
            <person name="Choi C."/>
            <person name="Clum A."/>
            <person name="Copeland A."/>
            <person name="Grisel N."/>
            <person name="Haridas S."/>
            <person name="Kipfer T."/>
            <person name="LaButti K."/>
            <person name="Lindquist E."/>
            <person name="Lipzen A."/>
            <person name="Maire R."/>
            <person name="Meier B."/>
            <person name="Mihaltcheva S."/>
            <person name="Molinier V."/>
            <person name="Murat C."/>
            <person name="Poggeler S."/>
            <person name="Quandt C.A."/>
            <person name="Sperisen C."/>
            <person name="Tritt A."/>
            <person name="Tisserant E."/>
            <person name="Crous P.W."/>
            <person name="Henrissat B."/>
            <person name="Nehls U."/>
            <person name="Egli S."/>
            <person name="Spatafora J.W."/>
            <person name="Grigoriev I.V."/>
            <person name="Martin F.M."/>
        </authorList>
    </citation>
    <scope>NUCLEOTIDE SEQUENCE [LARGE SCALE GENOMIC DNA]</scope>
    <source>
        <strain evidence="6 7">CBS 459.81</strain>
    </source>
</reference>
<evidence type="ECO:0008006" key="8">
    <source>
        <dbReference type="Google" id="ProtNLM"/>
    </source>
</evidence>
<dbReference type="Proteomes" id="UP000250266">
    <property type="component" value="Unassembled WGS sequence"/>
</dbReference>
<name>A0A8E2DZK7_9PEZI</name>
<feature type="transmembrane region" description="Helical" evidence="5">
    <location>
        <begin position="74"/>
        <end position="93"/>
    </location>
</feature>
<keyword evidence="7" id="KW-1185">Reference proteome</keyword>
<feature type="transmembrane region" description="Helical" evidence="5">
    <location>
        <begin position="36"/>
        <end position="54"/>
    </location>
</feature>
<dbReference type="PANTHER" id="PTHR48022:SF64">
    <property type="entry name" value="MAJOR FACILITATOR SUPERFAMILY (MFS) PROFILE DOMAIN-CONTAINING PROTEIN"/>
    <property type="match status" value="1"/>
</dbReference>
<protein>
    <recommendedName>
        <fullName evidence="8">Major facilitator superfamily (MFS) profile domain-containing protein</fullName>
    </recommendedName>
</protein>
<dbReference type="InterPro" id="IPR005828">
    <property type="entry name" value="MFS_sugar_transport-like"/>
</dbReference>
<keyword evidence="3 5" id="KW-1133">Transmembrane helix</keyword>
<dbReference type="GO" id="GO:0005351">
    <property type="term" value="F:carbohydrate:proton symporter activity"/>
    <property type="evidence" value="ECO:0007669"/>
    <property type="project" value="TreeGrafter"/>
</dbReference>
<keyword evidence="2 5" id="KW-0812">Transmembrane</keyword>
<organism evidence="6 7">
    <name type="scientific">Lepidopterella palustris CBS 459.81</name>
    <dbReference type="NCBI Taxonomy" id="1314670"/>
    <lineage>
        <taxon>Eukaryota</taxon>
        <taxon>Fungi</taxon>
        <taxon>Dikarya</taxon>
        <taxon>Ascomycota</taxon>
        <taxon>Pezizomycotina</taxon>
        <taxon>Dothideomycetes</taxon>
        <taxon>Pleosporomycetidae</taxon>
        <taxon>Mytilinidiales</taxon>
        <taxon>Argynnaceae</taxon>
        <taxon>Lepidopterella</taxon>
    </lineage>
</organism>
<dbReference type="GO" id="GO:0016020">
    <property type="term" value="C:membrane"/>
    <property type="evidence" value="ECO:0007669"/>
    <property type="project" value="UniProtKB-SubCell"/>
</dbReference>
<dbReference type="InterPro" id="IPR050360">
    <property type="entry name" value="MFS_Sugar_Transporters"/>
</dbReference>
<dbReference type="EMBL" id="KV745435">
    <property type="protein sequence ID" value="OCK74671.1"/>
    <property type="molecule type" value="Genomic_DNA"/>
</dbReference>
<dbReference type="PANTHER" id="PTHR48022">
    <property type="entry name" value="PLASTIDIC GLUCOSE TRANSPORTER 4"/>
    <property type="match status" value="1"/>
</dbReference>
<dbReference type="AlphaFoldDB" id="A0A8E2DZK7"/>
<comment type="subcellular location">
    <subcellularLocation>
        <location evidence="1">Membrane</location>
        <topology evidence="1">Multi-pass membrane protein</topology>
    </subcellularLocation>
</comment>
<evidence type="ECO:0000313" key="7">
    <source>
        <dbReference type="Proteomes" id="UP000250266"/>
    </source>
</evidence>
<evidence type="ECO:0000256" key="4">
    <source>
        <dbReference type="ARBA" id="ARBA00023136"/>
    </source>
</evidence>
<accession>A0A8E2DZK7</accession>
<dbReference type="Pfam" id="PF00083">
    <property type="entry name" value="Sugar_tr"/>
    <property type="match status" value="1"/>
</dbReference>
<dbReference type="SUPFAM" id="SSF103473">
    <property type="entry name" value="MFS general substrate transporter"/>
    <property type="match status" value="1"/>
</dbReference>
<keyword evidence="4 5" id="KW-0472">Membrane</keyword>
<evidence type="ECO:0000256" key="5">
    <source>
        <dbReference type="SAM" id="Phobius"/>
    </source>
</evidence>
<dbReference type="Gene3D" id="1.20.1250.20">
    <property type="entry name" value="MFS general substrate transporter like domains"/>
    <property type="match status" value="1"/>
</dbReference>
<evidence type="ECO:0000256" key="3">
    <source>
        <dbReference type="ARBA" id="ARBA00022989"/>
    </source>
</evidence>
<proteinExistence type="predicted"/>
<sequence>MDVASQTPINGMMQGFNLIVAVAASLLVYRVSRRTLWLGACVGMLLLYTAWTILSSNFAHTKTKAAGRSVLAFIFNKLFYDGPFSLMLLAYPIEILPYTLRGRGVTVSIATNQVALVIAQSVNPIGLERIGWRY</sequence>
<evidence type="ECO:0000256" key="1">
    <source>
        <dbReference type="ARBA" id="ARBA00004141"/>
    </source>
</evidence>
<dbReference type="InterPro" id="IPR036259">
    <property type="entry name" value="MFS_trans_sf"/>
</dbReference>
<dbReference type="OrthoDB" id="3945526at2759"/>
<evidence type="ECO:0000256" key="2">
    <source>
        <dbReference type="ARBA" id="ARBA00022692"/>
    </source>
</evidence>
<feature type="transmembrane region" description="Helical" evidence="5">
    <location>
        <begin position="12"/>
        <end position="29"/>
    </location>
</feature>